<accession>A0A1M2VX61</accession>
<dbReference type="Proteomes" id="UP000184267">
    <property type="component" value="Unassembled WGS sequence"/>
</dbReference>
<protein>
    <submittedName>
        <fullName evidence="1">Uncharacterized protein</fullName>
    </submittedName>
</protein>
<dbReference type="AlphaFoldDB" id="A0A1M2VX61"/>
<proteinExistence type="predicted"/>
<name>A0A1M2VX61_TRAPU</name>
<evidence type="ECO:0000313" key="1">
    <source>
        <dbReference type="EMBL" id="OJT12199.1"/>
    </source>
</evidence>
<organism evidence="1 2">
    <name type="scientific">Trametes pubescens</name>
    <name type="common">White-rot fungus</name>
    <dbReference type="NCBI Taxonomy" id="154538"/>
    <lineage>
        <taxon>Eukaryota</taxon>
        <taxon>Fungi</taxon>
        <taxon>Dikarya</taxon>
        <taxon>Basidiomycota</taxon>
        <taxon>Agaricomycotina</taxon>
        <taxon>Agaricomycetes</taxon>
        <taxon>Polyporales</taxon>
        <taxon>Polyporaceae</taxon>
        <taxon>Trametes</taxon>
    </lineage>
</organism>
<evidence type="ECO:0000313" key="2">
    <source>
        <dbReference type="Proteomes" id="UP000184267"/>
    </source>
</evidence>
<comment type="caution">
    <text evidence="1">The sequence shown here is derived from an EMBL/GenBank/DDBJ whole genome shotgun (WGS) entry which is preliminary data.</text>
</comment>
<gene>
    <name evidence="1" type="ORF">TRAPUB_11255</name>
</gene>
<reference evidence="1 2" key="1">
    <citation type="submission" date="2016-10" db="EMBL/GenBank/DDBJ databases">
        <title>Genome sequence of the basidiomycete white-rot fungus Trametes pubescens.</title>
        <authorList>
            <person name="Makela M.R."/>
            <person name="Granchi Z."/>
            <person name="Peng M."/>
            <person name="De Vries R.P."/>
            <person name="Grigoriev I."/>
            <person name="Riley R."/>
            <person name="Hilden K."/>
        </authorList>
    </citation>
    <scope>NUCLEOTIDE SEQUENCE [LARGE SCALE GENOMIC DNA]</scope>
    <source>
        <strain evidence="1 2">FBCC735</strain>
    </source>
</reference>
<dbReference type="EMBL" id="MNAD01000511">
    <property type="protein sequence ID" value="OJT12199.1"/>
    <property type="molecule type" value="Genomic_DNA"/>
</dbReference>
<keyword evidence="2" id="KW-1185">Reference proteome</keyword>
<sequence length="53" mass="6034">MARVRFLMEIVYAISTSSIELVLQKGSEYFLSYIHHPSTRVTSRSRFGSGARP</sequence>